<reference evidence="1" key="1">
    <citation type="submission" date="2018-12" db="EMBL/GenBank/DDBJ databases">
        <authorList>
            <person name="Jadhav K."/>
            <person name="Kushwaha B."/>
            <person name="Jadhav I."/>
        </authorList>
    </citation>
    <scope>NUCLEOTIDE SEQUENCE [LARGE SCALE GENOMIC DNA]</scope>
    <source>
        <strain evidence="1">SBS 10</strain>
    </source>
</reference>
<evidence type="ECO:0000313" key="1">
    <source>
        <dbReference type="EMBL" id="RUA22191.1"/>
    </source>
</evidence>
<proteinExistence type="predicted"/>
<gene>
    <name evidence="1" type="ORF">DSL92_07290</name>
</gene>
<protein>
    <submittedName>
        <fullName evidence="1">Uncharacterized protein</fullName>
    </submittedName>
</protein>
<sequence length="89" mass="9891">MQAYEPLEEQDEGMALLLEALTLLGQSAGVRPWRRRLRATARSVVDAPDGQSLPFVPHRNPARARAQYQRPVAFTTPGAQTETFDALET</sequence>
<comment type="caution">
    <text evidence="1">The sequence shown here is derived from an EMBL/GenBank/DDBJ whole genome shotgun (WGS) entry which is preliminary data.</text>
</comment>
<name>A0A432JH55_9GAMM</name>
<dbReference type="AlphaFoldDB" id="A0A432JH55"/>
<dbReference type="EMBL" id="RXHI01000022">
    <property type="protein sequence ID" value="RUA22191.1"/>
    <property type="molecule type" value="Genomic_DNA"/>
</dbReference>
<accession>A0A432JH55</accession>
<organism evidence="1">
    <name type="scientific">Billgrantia gudaonensis</name>
    <dbReference type="NCBI Taxonomy" id="376427"/>
    <lineage>
        <taxon>Bacteria</taxon>
        <taxon>Pseudomonadati</taxon>
        <taxon>Pseudomonadota</taxon>
        <taxon>Gammaproteobacteria</taxon>
        <taxon>Oceanospirillales</taxon>
        <taxon>Halomonadaceae</taxon>
        <taxon>Billgrantia</taxon>
    </lineage>
</organism>